<evidence type="ECO:0000313" key="2">
    <source>
        <dbReference type="Ensembl" id="ENSLOCP00000017135.1"/>
    </source>
</evidence>
<dbReference type="InterPro" id="IPR052717">
    <property type="entry name" value="Vacuolar_transposase_reg"/>
</dbReference>
<dbReference type="PANTHER" id="PTHR46169">
    <property type="entry name" value="DNA REPLICATION-RELATED ELEMENT FACTOR, ISOFORM A"/>
    <property type="match status" value="1"/>
</dbReference>
<keyword evidence="3" id="KW-1185">Reference proteome</keyword>
<name>W5N926_LEPOC</name>
<feature type="domain" description="Hermes trasposase DNA-binding" evidence="1">
    <location>
        <begin position="53"/>
        <end position="112"/>
    </location>
</feature>
<evidence type="ECO:0000259" key="1">
    <source>
        <dbReference type="Pfam" id="PF10683"/>
    </source>
</evidence>
<dbReference type="InterPro" id="IPR018473">
    <property type="entry name" value="Hermes_transposase_DNA-db"/>
</dbReference>
<dbReference type="GeneTree" id="ENSGT00940000168942"/>
<reference evidence="3" key="1">
    <citation type="submission" date="2011-12" db="EMBL/GenBank/DDBJ databases">
        <title>The Draft Genome of Lepisosteus oculatus.</title>
        <authorList>
            <consortium name="The Broad Institute Genome Assembly &amp; Analysis Group"/>
            <consortium name="Computational R&amp;D Group"/>
            <consortium name="and Sequencing Platform"/>
            <person name="Di Palma F."/>
            <person name="Alfoldi J."/>
            <person name="Johnson J."/>
            <person name="Berlin A."/>
            <person name="Gnerre S."/>
            <person name="Jaffe D."/>
            <person name="MacCallum I."/>
            <person name="Young S."/>
            <person name="Walker B.J."/>
            <person name="Lander E.S."/>
            <person name="Lindblad-Toh K."/>
        </authorList>
    </citation>
    <scope>NUCLEOTIDE SEQUENCE [LARGE SCALE GENOMIC DNA]</scope>
</reference>
<dbReference type="GO" id="GO:0006357">
    <property type="term" value="P:regulation of transcription by RNA polymerase II"/>
    <property type="evidence" value="ECO:0000318"/>
    <property type="project" value="GO_Central"/>
</dbReference>
<organism evidence="2 3">
    <name type="scientific">Lepisosteus oculatus</name>
    <name type="common">Spotted gar</name>
    <dbReference type="NCBI Taxonomy" id="7918"/>
    <lineage>
        <taxon>Eukaryota</taxon>
        <taxon>Metazoa</taxon>
        <taxon>Chordata</taxon>
        <taxon>Craniata</taxon>
        <taxon>Vertebrata</taxon>
        <taxon>Euteleostomi</taxon>
        <taxon>Actinopterygii</taxon>
        <taxon>Neopterygii</taxon>
        <taxon>Holostei</taxon>
        <taxon>Semionotiformes</taxon>
        <taxon>Lepisosteidae</taxon>
        <taxon>Lepisosteus</taxon>
    </lineage>
</organism>
<reference evidence="2" key="3">
    <citation type="submission" date="2025-09" db="UniProtKB">
        <authorList>
            <consortium name="Ensembl"/>
        </authorList>
    </citation>
    <scope>IDENTIFICATION</scope>
</reference>
<dbReference type="GO" id="GO:0005634">
    <property type="term" value="C:nucleus"/>
    <property type="evidence" value="ECO:0000318"/>
    <property type="project" value="GO_Central"/>
</dbReference>
<dbReference type="EMBL" id="AHAT01007286">
    <property type="status" value="NOT_ANNOTATED_CDS"/>
    <property type="molecule type" value="Genomic_DNA"/>
</dbReference>
<dbReference type="AlphaFoldDB" id="W5N926"/>
<protein>
    <recommendedName>
        <fullName evidence="1">Hermes trasposase DNA-binding domain-containing protein</fullName>
    </recommendedName>
</protein>
<dbReference type="eggNOG" id="ENOG502SPXD">
    <property type="taxonomic scope" value="Eukaryota"/>
</dbReference>
<dbReference type="InParanoid" id="W5N926"/>
<dbReference type="Proteomes" id="UP000018468">
    <property type="component" value="Linkage group LG7"/>
</dbReference>
<dbReference type="Ensembl" id="ENSLOCT00000017166.1">
    <property type="protein sequence ID" value="ENSLOCP00000017135.1"/>
    <property type="gene ID" value="ENSLOCG00000013899.1"/>
</dbReference>
<dbReference type="Gene3D" id="1.10.10.1070">
    <property type="entry name" value="Zinc finger, BED domain-containing"/>
    <property type="match status" value="1"/>
</dbReference>
<dbReference type="SUPFAM" id="SSF140996">
    <property type="entry name" value="Hermes dimerisation domain"/>
    <property type="match status" value="1"/>
</dbReference>
<sequence length="228" mass="25573">CRACNAILTYNSKRSGTSSLQQHVDFGCSCPAGAASQRQMLVSEYLLKPVTSVPATVKSQLSDKCVEFCFWDIRPFHMVAEKGFIDLAQELINVGASHGHVPSESVLPDPTTISWKCKVIAAMKRQDVVREISRNMSDIILTITCHYITPDFKLKNRLLIMFPHEEAKTGDKIQRELQQQLVSVLGFDAAVMNKFVWVTDQGSNIIAALVPYCHLDCQDHVYNTVFKH</sequence>
<dbReference type="OMA" id="LTITCHY"/>
<dbReference type="HOGENOM" id="CLU_1217175_0_0_1"/>
<proteinExistence type="predicted"/>
<accession>W5N926</accession>
<dbReference type="PANTHER" id="PTHR46169:SF17">
    <property type="entry name" value="HAT C-TERMINAL DIMERISATION DOMAIN-CONTAINING PROTEIN"/>
    <property type="match status" value="1"/>
</dbReference>
<reference evidence="2" key="2">
    <citation type="submission" date="2025-08" db="UniProtKB">
        <authorList>
            <consortium name="Ensembl"/>
        </authorList>
    </citation>
    <scope>IDENTIFICATION</scope>
</reference>
<evidence type="ECO:0000313" key="3">
    <source>
        <dbReference type="Proteomes" id="UP000018468"/>
    </source>
</evidence>
<dbReference type="Pfam" id="PF10683">
    <property type="entry name" value="DBD_Tnp_Hermes"/>
    <property type="match status" value="1"/>
</dbReference>